<comment type="caution">
    <text evidence="1">The sequence shown here is derived from an EMBL/GenBank/DDBJ whole genome shotgun (WGS) entry which is preliminary data.</text>
</comment>
<proteinExistence type="predicted"/>
<organism evidence="1 2">
    <name type="scientific">Niastella koreensis</name>
    <dbReference type="NCBI Taxonomy" id="354356"/>
    <lineage>
        <taxon>Bacteria</taxon>
        <taxon>Pseudomonadati</taxon>
        <taxon>Bacteroidota</taxon>
        <taxon>Chitinophagia</taxon>
        <taxon>Chitinophagales</taxon>
        <taxon>Chitinophagaceae</taxon>
        <taxon>Niastella</taxon>
    </lineage>
</organism>
<evidence type="ECO:0000313" key="2">
    <source>
        <dbReference type="Proteomes" id="UP000192277"/>
    </source>
</evidence>
<dbReference type="Gene3D" id="2.160.20.120">
    <property type="match status" value="1"/>
</dbReference>
<gene>
    <name evidence="1" type="ORF">A4D02_14260</name>
</gene>
<evidence type="ECO:0008006" key="3">
    <source>
        <dbReference type="Google" id="ProtNLM"/>
    </source>
</evidence>
<name>A0ABX3NPE0_9BACT</name>
<reference evidence="1 2" key="1">
    <citation type="submission" date="2016-04" db="EMBL/GenBank/DDBJ databases">
        <authorList>
            <person name="Chen L."/>
            <person name="Zhuang W."/>
            <person name="Wang G."/>
        </authorList>
    </citation>
    <scope>NUCLEOTIDE SEQUENCE [LARGE SCALE GENOMIC DNA]</scope>
    <source>
        <strain evidence="2">GR20</strain>
    </source>
</reference>
<dbReference type="Proteomes" id="UP000192277">
    <property type="component" value="Unassembled WGS sequence"/>
</dbReference>
<protein>
    <recommendedName>
        <fullName evidence="3">Auto-transporter adhesin head GIN domain-containing protein</fullName>
    </recommendedName>
</protein>
<dbReference type="EMBL" id="LWBO01000055">
    <property type="protein sequence ID" value="OQP41838.1"/>
    <property type="molecule type" value="Genomic_DNA"/>
</dbReference>
<dbReference type="RefSeq" id="WP_014221033.1">
    <property type="nucleotide sequence ID" value="NZ_LWBO01000055.1"/>
</dbReference>
<sequence>MKLTQKILIGLLLLLSFGVVFSATMFKNEYNRKGKGELYFLYGTINDQAFSHLVINGGNISTVVYEPAANPSVRVFKRWNGYKEKRITTIVQNDTLYVNFPPEYKDINEKMQLRHTDIVRIFSPGLKSVTGTNTNLKLLKLKQKDLTVNISGNSSFEVESLIYDFNNISIKAVDTTQIVFEISPTLKKIASTGLNLNEGEAAPDVKGWDAFHIKTLKTTIKGTSFVDVGHASIDTIKADVSDSSAIILSGATMKKNLVQKHTGF</sequence>
<keyword evidence="2" id="KW-1185">Reference proteome</keyword>
<accession>A0ABX3NPE0</accession>
<evidence type="ECO:0000313" key="1">
    <source>
        <dbReference type="EMBL" id="OQP41838.1"/>
    </source>
</evidence>